<protein>
    <recommendedName>
        <fullName evidence="4">Cholesterol esterase</fullName>
    </recommendedName>
</protein>
<accession>A0A1I4SFK9</accession>
<evidence type="ECO:0000313" key="2">
    <source>
        <dbReference type="EMBL" id="SFM63266.1"/>
    </source>
</evidence>
<evidence type="ECO:0000256" key="1">
    <source>
        <dbReference type="SAM" id="MobiDB-lite"/>
    </source>
</evidence>
<dbReference type="Proteomes" id="UP000199614">
    <property type="component" value="Unassembled WGS sequence"/>
</dbReference>
<reference evidence="2 3" key="1">
    <citation type="submission" date="2016-10" db="EMBL/GenBank/DDBJ databases">
        <authorList>
            <person name="de Groot N.N."/>
        </authorList>
    </citation>
    <scope>NUCLEOTIDE SEQUENCE [LARGE SCALE GENOMIC DNA]</scope>
    <source>
        <strain evidence="2 3">CGMCC 4.1877</strain>
    </source>
</reference>
<proteinExistence type="predicted"/>
<evidence type="ECO:0008006" key="4">
    <source>
        <dbReference type="Google" id="ProtNLM"/>
    </source>
</evidence>
<keyword evidence="3" id="KW-1185">Reference proteome</keyword>
<evidence type="ECO:0000313" key="3">
    <source>
        <dbReference type="Proteomes" id="UP000199614"/>
    </source>
</evidence>
<dbReference type="EMBL" id="FOUY01000001">
    <property type="protein sequence ID" value="SFM63266.1"/>
    <property type="molecule type" value="Genomic_DNA"/>
</dbReference>
<dbReference type="STRING" id="260086.SAMN05216207_1001414"/>
<feature type="compositionally biased region" description="Basic residues" evidence="1">
    <location>
        <begin position="1"/>
        <end position="12"/>
    </location>
</feature>
<feature type="region of interest" description="Disordered" evidence="1">
    <location>
        <begin position="1"/>
        <end position="20"/>
    </location>
</feature>
<sequence>MDSLHRPGRHRAAAGGRTRWGRTHCGRTRWGRFGVILLAVLLAAAGMVGAAATGLVPVALATDGRQHVKVTAAEFGAVATGVFPQFVQDADGARRPVVVVGLGDVRVRGLCASGAVPTPVGTWVLRLDTPPDGEQIRAGDVQFAIDSVDGLGAAGQRLLVNRQETGPDGIPVDVAAPGELPLLAEGLQLDLSATVRWASVADLALSGLDLTIGDDVPECFA</sequence>
<name>A0A1I4SFK9_PSUAM</name>
<dbReference type="InterPro" id="IPR046198">
    <property type="entry name" value="DUF6230"/>
</dbReference>
<dbReference type="AlphaFoldDB" id="A0A1I4SFK9"/>
<gene>
    <name evidence="2" type="ORF">SAMN05216207_1001414</name>
</gene>
<organism evidence="2 3">
    <name type="scientific">Pseudonocardia ammonioxydans</name>
    <dbReference type="NCBI Taxonomy" id="260086"/>
    <lineage>
        <taxon>Bacteria</taxon>
        <taxon>Bacillati</taxon>
        <taxon>Actinomycetota</taxon>
        <taxon>Actinomycetes</taxon>
        <taxon>Pseudonocardiales</taxon>
        <taxon>Pseudonocardiaceae</taxon>
        <taxon>Pseudonocardia</taxon>
    </lineage>
</organism>
<dbReference type="Pfam" id="PF19741">
    <property type="entry name" value="DUF6230"/>
    <property type="match status" value="1"/>
</dbReference>